<dbReference type="Proteomes" id="UP000805614">
    <property type="component" value="Unassembled WGS sequence"/>
</dbReference>
<feature type="region of interest" description="Disordered" evidence="1">
    <location>
        <begin position="1"/>
        <end position="87"/>
    </location>
</feature>
<dbReference type="EMBL" id="JABVEC010000063">
    <property type="protein sequence ID" value="MBC6471245.1"/>
    <property type="molecule type" value="Genomic_DNA"/>
</dbReference>
<evidence type="ECO:0000313" key="2">
    <source>
        <dbReference type="EMBL" id="MBC6471245.1"/>
    </source>
</evidence>
<organism evidence="2 3">
    <name type="scientific">Actinomadura alba</name>
    <dbReference type="NCBI Taxonomy" id="406431"/>
    <lineage>
        <taxon>Bacteria</taxon>
        <taxon>Bacillati</taxon>
        <taxon>Actinomycetota</taxon>
        <taxon>Actinomycetes</taxon>
        <taxon>Streptosporangiales</taxon>
        <taxon>Thermomonosporaceae</taxon>
        <taxon>Actinomadura</taxon>
    </lineage>
</organism>
<gene>
    <name evidence="2" type="ORF">HKK74_38050</name>
</gene>
<accession>A0ABR7M295</accession>
<evidence type="ECO:0000256" key="1">
    <source>
        <dbReference type="SAM" id="MobiDB-lite"/>
    </source>
</evidence>
<evidence type="ECO:0000313" key="3">
    <source>
        <dbReference type="Proteomes" id="UP000805614"/>
    </source>
</evidence>
<comment type="caution">
    <text evidence="2">The sequence shown here is derived from an EMBL/GenBank/DDBJ whole genome shotgun (WGS) entry which is preliminary data.</text>
</comment>
<feature type="compositionally biased region" description="Acidic residues" evidence="1">
    <location>
        <begin position="1"/>
        <end position="23"/>
    </location>
</feature>
<reference evidence="2 3" key="1">
    <citation type="submission" date="2020-06" db="EMBL/GenBank/DDBJ databases">
        <title>Actinomadura xiongansis sp. nov., isolated from soil of Baiyangdian.</title>
        <authorList>
            <person name="Zhang X."/>
        </authorList>
    </citation>
    <scope>NUCLEOTIDE SEQUENCE [LARGE SCALE GENOMIC DNA]</scope>
    <source>
        <strain evidence="2 3">HBUM206468</strain>
    </source>
</reference>
<dbReference type="RefSeq" id="WP_187248284.1">
    <property type="nucleotide sequence ID" value="NZ_BAAAOK010000011.1"/>
</dbReference>
<sequence>MSEMDQELSPETPEADAVEQFEGLDDKADVDLSQAAFDADEADAVEQRRPVREDVGPDLPHQMPFDADEADAADQRHPVQLDDDDYR</sequence>
<proteinExistence type="predicted"/>
<protein>
    <submittedName>
        <fullName evidence="2">Uncharacterized protein</fullName>
    </submittedName>
</protein>
<keyword evidence="3" id="KW-1185">Reference proteome</keyword>
<feature type="compositionally biased region" description="Basic and acidic residues" evidence="1">
    <location>
        <begin position="45"/>
        <end position="55"/>
    </location>
</feature>
<name>A0ABR7M295_9ACTN</name>